<keyword evidence="3" id="KW-1185">Reference proteome</keyword>
<evidence type="ECO:0000313" key="2">
    <source>
        <dbReference type="EMBL" id="SNT38570.1"/>
    </source>
</evidence>
<proteinExistence type="predicted"/>
<sequence length="66" mass="7533">MKSVGAGVSEIRIRDEQGIYRIIYVAKFASAIFVLHAFQKKTQKTAFGDLAVAIKRYKELQKEQSR</sequence>
<keyword evidence="1" id="KW-0472">Membrane</keyword>
<dbReference type="Pfam" id="PF05973">
    <property type="entry name" value="Gp49"/>
    <property type="match status" value="1"/>
</dbReference>
<accession>A0A239M803</accession>
<dbReference type="Proteomes" id="UP000198356">
    <property type="component" value="Unassembled WGS sequence"/>
</dbReference>
<organism evidence="2 3">
    <name type="scientific">Granulicella rosea</name>
    <dbReference type="NCBI Taxonomy" id="474952"/>
    <lineage>
        <taxon>Bacteria</taxon>
        <taxon>Pseudomonadati</taxon>
        <taxon>Acidobacteriota</taxon>
        <taxon>Terriglobia</taxon>
        <taxon>Terriglobales</taxon>
        <taxon>Acidobacteriaceae</taxon>
        <taxon>Granulicella</taxon>
    </lineage>
</organism>
<dbReference type="EMBL" id="FZOU01000010">
    <property type="protein sequence ID" value="SNT38570.1"/>
    <property type="molecule type" value="Genomic_DNA"/>
</dbReference>
<protein>
    <submittedName>
        <fullName evidence="2">Phage derived protein Gp49-like</fullName>
    </submittedName>
</protein>
<feature type="transmembrane region" description="Helical" evidence="1">
    <location>
        <begin position="18"/>
        <end position="38"/>
    </location>
</feature>
<dbReference type="AlphaFoldDB" id="A0A239M803"/>
<reference evidence="2 3" key="1">
    <citation type="submission" date="2017-06" db="EMBL/GenBank/DDBJ databases">
        <authorList>
            <person name="Kim H.J."/>
            <person name="Triplett B.A."/>
        </authorList>
    </citation>
    <scope>NUCLEOTIDE SEQUENCE [LARGE SCALE GENOMIC DNA]</scope>
    <source>
        <strain evidence="2 3">DSM 18704</strain>
    </source>
</reference>
<keyword evidence="1" id="KW-0812">Transmembrane</keyword>
<dbReference type="InterPro" id="IPR009241">
    <property type="entry name" value="HigB-like"/>
</dbReference>
<gene>
    <name evidence="2" type="ORF">SAMN05421770_11065</name>
</gene>
<name>A0A239M803_9BACT</name>
<evidence type="ECO:0000256" key="1">
    <source>
        <dbReference type="SAM" id="Phobius"/>
    </source>
</evidence>
<keyword evidence="1" id="KW-1133">Transmembrane helix</keyword>
<evidence type="ECO:0000313" key="3">
    <source>
        <dbReference type="Proteomes" id="UP000198356"/>
    </source>
</evidence>